<name>A0ABV2AZU8_9GAMM</name>
<feature type="region of interest" description="Disordered" evidence="5">
    <location>
        <begin position="229"/>
        <end position="248"/>
    </location>
</feature>
<gene>
    <name evidence="7" type="ORF">SADO_05425</name>
</gene>
<keyword evidence="3" id="KW-0804">Transcription</keyword>
<protein>
    <submittedName>
        <fullName evidence="7">TetR family transcriptional regulator</fullName>
    </submittedName>
</protein>
<evidence type="ECO:0000256" key="2">
    <source>
        <dbReference type="ARBA" id="ARBA00023125"/>
    </source>
</evidence>
<keyword evidence="8" id="KW-1185">Reference proteome</keyword>
<keyword evidence="1" id="KW-0805">Transcription regulation</keyword>
<feature type="DNA-binding region" description="H-T-H motif" evidence="4">
    <location>
        <begin position="59"/>
        <end position="78"/>
    </location>
</feature>
<dbReference type="InterPro" id="IPR001647">
    <property type="entry name" value="HTH_TetR"/>
</dbReference>
<evidence type="ECO:0000313" key="7">
    <source>
        <dbReference type="EMBL" id="MES1928674.1"/>
    </source>
</evidence>
<reference evidence="7 8" key="1">
    <citation type="submission" date="2013-03" db="EMBL/GenBank/DDBJ databases">
        <title>Salinisphaera dokdonensis CL-ES53 Genome Sequencing.</title>
        <authorList>
            <person name="Li C."/>
            <person name="Lai Q."/>
            <person name="Shao Z."/>
        </authorList>
    </citation>
    <scope>NUCLEOTIDE SEQUENCE [LARGE SCALE GENOMIC DNA]</scope>
    <source>
        <strain evidence="7 8">CL-ES53</strain>
    </source>
</reference>
<dbReference type="Pfam" id="PF00440">
    <property type="entry name" value="TetR_N"/>
    <property type="match status" value="1"/>
</dbReference>
<dbReference type="SUPFAM" id="SSF48498">
    <property type="entry name" value="Tetracyclin repressor-like, C-terminal domain"/>
    <property type="match status" value="1"/>
</dbReference>
<evidence type="ECO:0000256" key="4">
    <source>
        <dbReference type="PROSITE-ProRule" id="PRU00335"/>
    </source>
</evidence>
<dbReference type="PANTHER" id="PTHR30055">
    <property type="entry name" value="HTH-TYPE TRANSCRIPTIONAL REGULATOR RUTR"/>
    <property type="match status" value="1"/>
</dbReference>
<comment type="caution">
    <text evidence="7">The sequence shown here is derived from an EMBL/GenBank/DDBJ whole genome shotgun (WGS) entry which is preliminary data.</text>
</comment>
<dbReference type="InterPro" id="IPR009057">
    <property type="entry name" value="Homeodomain-like_sf"/>
</dbReference>
<dbReference type="Proteomes" id="UP001460888">
    <property type="component" value="Unassembled WGS sequence"/>
</dbReference>
<dbReference type="InterPro" id="IPR036271">
    <property type="entry name" value="Tet_transcr_reg_TetR-rel_C_sf"/>
</dbReference>
<dbReference type="EMBL" id="APND01000001">
    <property type="protein sequence ID" value="MES1928674.1"/>
    <property type="molecule type" value="Genomic_DNA"/>
</dbReference>
<sequence length="248" mass="27797">MVVKQDEAVKDTASKSSGTGGRRRGYRGLSAEELRKQRYQRLISAGTELFGERGYAATPIEAVCTHAKVSTRHFYEQFEGRESILHAVHAELVTRMDDIVRTSLTEARTPLTQRVADTIEAAVFFLLEEPRRGRILCIEAVGVSEVMEKKRRETTHDLAEIIRRYATMMAENGVLPSRDYHLPSVALVGMFNELIAEWLTEDTGLSAMEMAREAKIMFRAMIFGAQHYQPTDSASDSDPLDNQPGKSA</sequence>
<evidence type="ECO:0000259" key="6">
    <source>
        <dbReference type="PROSITE" id="PS50977"/>
    </source>
</evidence>
<accession>A0ABV2AZU8</accession>
<dbReference type="PANTHER" id="PTHR30055:SF234">
    <property type="entry name" value="HTH-TYPE TRANSCRIPTIONAL REGULATOR BETI"/>
    <property type="match status" value="1"/>
</dbReference>
<dbReference type="SUPFAM" id="SSF46689">
    <property type="entry name" value="Homeodomain-like"/>
    <property type="match status" value="1"/>
</dbReference>
<feature type="domain" description="HTH tetR-type" evidence="6">
    <location>
        <begin position="36"/>
        <end position="96"/>
    </location>
</feature>
<dbReference type="InterPro" id="IPR050109">
    <property type="entry name" value="HTH-type_TetR-like_transc_reg"/>
</dbReference>
<evidence type="ECO:0000313" key="8">
    <source>
        <dbReference type="Proteomes" id="UP001460888"/>
    </source>
</evidence>
<feature type="region of interest" description="Disordered" evidence="5">
    <location>
        <begin position="1"/>
        <end position="27"/>
    </location>
</feature>
<feature type="compositionally biased region" description="Basic and acidic residues" evidence="5">
    <location>
        <begin position="1"/>
        <end position="13"/>
    </location>
</feature>
<organism evidence="7 8">
    <name type="scientific">Salinisphaera dokdonensis CL-ES53</name>
    <dbReference type="NCBI Taxonomy" id="1304272"/>
    <lineage>
        <taxon>Bacteria</taxon>
        <taxon>Pseudomonadati</taxon>
        <taxon>Pseudomonadota</taxon>
        <taxon>Gammaproteobacteria</taxon>
        <taxon>Salinisphaerales</taxon>
        <taxon>Salinisphaeraceae</taxon>
        <taxon>Salinisphaera</taxon>
    </lineage>
</organism>
<evidence type="ECO:0000256" key="3">
    <source>
        <dbReference type="ARBA" id="ARBA00023163"/>
    </source>
</evidence>
<keyword evidence="2 4" id="KW-0238">DNA-binding</keyword>
<dbReference type="PROSITE" id="PS50977">
    <property type="entry name" value="HTH_TETR_2"/>
    <property type="match status" value="1"/>
</dbReference>
<evidence type="ECO:0000256" key="5">
    <source>
        <dbReference type="SAM" id="MobiDB-lite"/>
    </source>
</evidence>
<proteinExistence type="predicted"/>
<dbReference type="Gene3D" id="1.10.357.10">
    <property type="entry name" value="Tetracycline Repressor, domain 2"/>
    <property type="match status" value="1"/>
</dbReference>
<evidence type="ECO:0000256" key="1">
    <source>
        <dbReference type="ARBA" id="ARBA00023015"/>
    </source>
</evidence>